<keyword evidence="2" id="KW-0560">Oxidoreductase</keyword>
<sequence length="410" mass="44654">MISSTDIVELTSRGGREVHEQTDRLRAAGPAVRVGMPEGVTAWSVTRGEVAKFLLTHPEVSKDARKSWPDHEPGAIAWLNPWVDIVSMLTSDGADHQRLRKLVGKAFTPRRIDDLRPAIEATVLELLDALDAEPPGTPADLRAAFALLLPTRVICDLFGVPDSQRPAMLSALEASLETDVTPQEAAATRDNLSAAMHALIDHKRRTPGDDMTSVLLATHEEDGDHLSEEELISTLINMVGAGSQTTAAVIDHAVCELLTHPDQLAAAIEQPHRWDDVVEETLRLHAPIMHLPLRYATADIDLGEGVVVGKGELIVISFAAHGRDPGVHEAPDSFVIDREDKAHLAFGHGVHYCIGAPLTRLEARIALPALFARFPELSLAADVTELEPKTSFIDNDYRSLPVHLRQRTAP</sequence>
<dbReference type="Gene3D" id="1.10.630.10">
    <property type="entry name" value="Cytochrome P450"/>
    <property type="match status" value="1"/>
</dbReference>
<dbReference type="PRINTS" id="PR00359">
    <property type="entry name" value="BP450"/>
</dbReference>
<comment type="caution">
    <text evidence="3">The sequence shown here is derived from an EMBL/GenBank/DDBJ whole genome shotgun (WGS) entry which is preliminary data.</text>
</comment>
<dbReference type="PANTHER" id="PTHR46696">
    <property type="entry name" value="P450, PUTATIVE (EUROFUNG)-RELATED"/>
    <property type="match status" value="1"/>
</dbReference>
<dbReference type="PANTHER" id="PTHR46696:SF1">
    <property type="entry name" value="CYTOCHROME P450 YJIB-RELATED"/>
    <property type="match status" value="1"/>
</dbReference>
<dbReference type="InterPro" id="IPR017972">
    <property type="entry name" value="Cyt_P450_CS"/>
</dbReference>
<keyword evidence="4" id="KW-1185">Reference proteome</keyword>
<evidence type="ECO:0000313" key="3">
    <source>
        <dbReference type="EMBL" id="MFC5916938.1"/>
    </source>
</evidence>
<dbReference type="InterPro" id="IPR001128">
    <property type="entry name" value="Cyt_P450"/>
</dbReference>
<accession>A0ABW1GRN4</accession>
<dbReference type="SUPFAM" id="SSF48264">
    <property type="entry name" value="Cytochrome P450"/>
    <property type="match status" value="1"/>
</dbReference>
<keyword evidence="2" id="KW-0479">Metal-binding</keyword>
<organism evidence="3 4">
    <name type="scientific">Streptomyces pulveraceus</name>
    <dbReference type="NCBI Taxonomy" id="68258"/>
    <lineage>
        <taxon>Bacteria</taxon>
        <taxon>Bacillati</taxon>
        <taxon>Actinomycetota</taxon>
        <taxon>Actinomycetes</taxon>
        <taxon>Kitasatosporales</taxon>
        <taxon>Streptomycetaceae</taxon>
        <taxon>Streptomyces</taxon>
    </lineage>
</organism>
<gene>
    <name evidence="3" type="ORF">ACFP1B_26445</name>
</gene>
<reference evidence="4" key="1">
    <citation type="journal article" date="2019" name="Int. J. Syst. Evol. Microbiol.">
        <title>The Global Catalogue of Microorganisms (GCM) 10K type strain sequencing project: providing services to taxonomists for standard genome sequencing and annotation.</title>
        <authorList>
            <consortium name="The Broad Institute Genomics Platform"/>
            <consortium name="The Broad Institute Genome Sequencing Center for Infectious Disease"/>
            <person name="Wu L."/>
            <person name="Ma J."/>
        </authorList>
    </citation>
    <scope>NUCLEOTIDE SEQUENCE [LARGE SCALE GENOMIC DNA]</scope>
    <source>
        <strain evidence="4">JCM 4147</strain>
    </source>
</reference>
<dbReference type="PRINTS" id="PR00385">
    <property type="entry name" value="P450"/>
</dbReference>
<dbReference type="Pfam" id="PF00067">
    <property type="entry name" value="p450"/>
    <property type="match status" value="1"/>
</dbReference>
<protein>
    <submittedName>
        <fullName evidence="3">Cytochrome P450</fullName>
    </submittedName>
</protein>
<dbReference type="CDD" id="cd11029">
    <property type="entry name" value="CYP107-like"/>
    <property type="match status" value="1"/>
</dbReference>
<evidence type="ECO:0000256" key="1">
    <source>
        <dbReference type="ARBA" id="ARBA00010617"/>
    </source>
</evidence>
<evidence type="ECO:0000256" key="2">
    <source>
        <dbReference type="RuleBase" id="RU000461"/>
    </source>
</evidence>
<keyword evidence="2" id="KW-0503">Monooxygenase</keyword>
<dbReference type="RefSeq" id="WP_344515891.1">
    <property type="nucleotide sequence ID" value="NZ_BAAATU010000034.1"/>
</dbReference>
<dbReference type="InterPro" id="IPR002397">
    <property type="entry name" value="Cyt_P450_B"/>
</dbReference>
<dbReference type="EMBL" id="JBHSPU010000022">
    <property type="protein sequence ID" value="MFC5916938.1"/>
    <property type="molecule type" value="Genomic_DNA"/>
</dbReference>
<comment type="similarity">
    <text evidence="1 2">Belongs to the cytochrome P450 family.</text>
</comment>
<dbReference type="PROSITE" id="PS00086">
    <property type="entry name" value="CYTOCHROME_P450"/>
    <property type="match status" value="1"/>
</dbReference>
<proteinExistence type="inferred from homology"/>
<dbReference type="Proteomes" id="UP001596200">
    <property type="component" value="Unassembled WGS sequence"/>
</dbReference>
<name>A0ABW1GRN4_9ACTN</name>
<dbReference type="InterPro" id="IPR036396">
    <property type="entry name" value="Cyt_P450_sf"/>
</dbReference>
<keyword evidence="2" id="KW-0408">Iron</keyword>
<keyword evidence="2" id="KW-0349">Heme</keyword>
<evidence type="ECO:0000313" key="4">
    <source>
        <dbReference type="Proteomes" id="UP001596200"/>
    </source>
</evidence>